<keyword evidence="4" id="KW-0805">Transcription regulation</keyword>
<evidence type="ECO:0000313" key="12">
    <source>
        <dbReference type="EMBL" id="CAJ0572051.1"/>
    </source>
</evidence>
<dbReference type="GO" id="GO:0043565">
    <property type="term" value="F:sequence-specific DNA binding"/>
    <property type="evidence" value="ECO:0007669"/>
    <property type="project" value="InterPro"/>
</dbReference>
<reference evidence="12" key="1">
    <citation type="submission" date="2023-06" db="EMBL/GenBank/DDBJ databases">
        <authorList>
            <person name="Delattre M."/>
        </authorList>
    </citation>
    <scope>NUCLEOTIDE SEQUENCE</scope>
    <source>
        <strain evidence="12">AF72</strain>
    </source>
</reference>
<evidence type="ECO:0000259" key="10">
    <source>
        <dbReference type="PROSITE" id="PS51030"/>
    </source>
</evidence>
<protein>
    <submittedName>
        <fullName evidence="12">Uncharacterized protein</fullName>
    </submittedName>
</protein>
<evidence type="ECO:0000259" key="11">
    <source>
        <dbReference type="PROSITE" id="PS51843"/>
    </source>
</evidence>
<dbReference type="SMART" id="SM00399">
    <property type="entry name" value="ZnF_C4"/>
    <property type="match status" value="1"/>
</dbReference>
<gene>
    <name evidence="12" type="ORF">MSPICULIGERA_LOCUS10445</name>
</gene>
<evidence type="ECO:0000256" key="5">
    <source>
        <dbReference type="ARBA" id="ARBA00023125"/>
    </source>
</evidence>
<feature type="domain" description="NR LBD" evidence="11">
    <location>
        <begin position="177"/>
        <end position="416"/>
    </location>
</feature>
<dbReference type="InterPro" id="IPR000536">
    <property type="entry name" value="Nucl_hrmn_rcpt_lig-bd"/>
</dbReference>
<dbReference type="Gene3D" id="1.10.565.10">
    <property type="entry name" value="Retinoid X Receptor"/>
    <property type="match status" value="1"/>
</dbReference>
<dbReference type="Proteomes" id="UP001177023">
    <property type="component" value="Unassembled WGS sequence"/>
</dbReference>
<keyword evidence="6" id="KW-0804">Transcription</keyword>
<feature type="domain" description="Nuclear receptor" evidence="10">
    <location>
        <begin position="3"/>
        <end position="83"/>
    </location>
</feature>
<keyword evidence="13" id="KW-1185">Reference proteome</keyword>
<feature type="region of interest" description="Disordered" evidence="9">
    <location>
        <begin position="93"/>
        <end position="116"/>
    </location>
</feature>
<evidence type="ECO:0000256" key="9">
    <source>
        <dbReference type="SAM" id="MobiDB-lite"/>
    </source>
</evidence>
<dbReference type="PROSITE" id="PS51030">
    <property type="entry name" value="NUCLEAR_REC_DBD_2"/>
    <property type="match status" value="1"/>
</dbReference>
<comment type="caution">
    <text evidence="12">The sequence shown here is derived from an EMBL/GenBank/DDBJ whole genome shotgun (WGS) entry which is preliminary data.</text>
</comment>
<evidence type="ECO:0000256" key="6">
    <source>
        <dbReference type="ARBA" id="ARBA00023163"/>
    </source>
</evidence>
<keyword evidence="7" id="KW-0675">Receptor</keyword>
<dbReference type="InterPro" id="IPR013088">
    <property type="entry name" value="Znf_NHR/GATA"/>
</dbReference>
<dbReference type="PANTHER" id="PTHR47630:SF6">
    <property type="entry name" value="NUCLEAR HORMONE RECEPTOR FAMILY"/>
    <property type="match status" value="1"/>
</dbReference>
<keyword evidence="1" id="KW-0479">Metal-binding</keyword>
<dbReference type="InterPro" id="IPR052499">
    <property type="entry name" value="C.elegans_NHRs"/>
</dbReference>
<dbReference type="SMART" id="SM00430">
    <property type="entry name" value="HOLI"/>
    <property type="match status" value="1"/>
</dbReference>
<keyword evidence="3" id="KW-0862">Zinc</keyword>
<proteinExistence type="predicted"/>
<dbReference type="SUPFAM" id="SSF48508">
    <property type="entry name" value="Nuclear receptor ligand-binding domain"/>
    <property type="match status" value="1"/>
</dbReference>
<keyword evidence="2" id="KW-0863">Zinc-finger</keyword>
<evidence type="ECO:0000256" key="2">
    <source>
        <dbReference type="ARBA" id="ARBA00022771"/>
    </source>
</evidence>
<dbReference type="PANTHER" id="PTHR47630">
    <property type="entry name" value="NUCLEAR HORMONE RECEPTOR FAMILY-RELATED-RELATED"/>
    <property type="match status" value="1"/>
</dbReference>
<evidence type="ECO:0000256" key="7">
    <source>
        <dbReference type="ARBA" id="ARBA00023170"/>
    </source>
</evidence>
<dbReference type="Pfam" id="PF00105">
    <property type="entry name" value="zf-C4"/>
    <property type="match status" value="1"/>
</dbReference>
<keyword evidence="8" id="KW-0539">Nucleus</keyword>
<dbReference type="EMBL" id="CATQJA010002589">
    <property type="protein sequence ID" value="CAJ0572051.1"/>
    <property type="molecule type" value="Genomic_DNA"/>
</dbReference>
<dbReference type="GO" id="GO:0008270">
    <property type="term" value="F:zinc ion binding"/>
    <property type="evidence" value="ECO:0007669"/>
    <property type="project" value="UniProtKB-KW"/>
</dbReference>
<evidence type="ECO:0000256" key="4">
    <source>
        <dbReference type="ARBA" id="ARBA00023015"/>
    </source>
</evidence>
<dbReference type="InterPro" id="IPR001628">
    <property type="entry name" value="Znf_hrmn_rcpt"/>
</dbReference>
<dbReference type="AlphaFoldDB" id="A0AA36FZ17"/>
<keyword evidence="5" id="KW-0238">DNA-binding</keyword>
<dbReference type="Pfam" id="PF00104">
    <property type="entry name" value="Hormone_recep"/>
    <property type="match status" value="1"/>
</dbReference>
<sequence>MRNSPCTVCGSTRGTSLFYGGLVCCGCKVFFLRSVTGKARYRCSNEGTCREKASADAPSWLKCRACRYRSCLEANMRPAAVGVVRGQRAARAHAGNEDEAQRCSKSPGSPDDAKIPKSARIQAPTALGFSLFPYDGVDEFPISTAWDGLGSMLSRLRMLERYCDVSDSPTGPSKYVNLDVPLEVAMKNPLALCQRTPAAFTSRTEVMPSILKSFRALFARYALHYLDWVAGLAEIRWLPEKDKMGLVTSQMCVSELVVLVYHSWTARSPGIVFPGGAHYYDSNRVPTNDIDAFCQIVSRYVHQEVFPELRTLQLTHDEYILLKAVVFFTPTCRLSDAASTQIRKARSRYEQALIDCVAKGNPLLCETDRQLRVYRIISLQRHFVFLAMQDNLFLSRLCTLNIGNMQSALLYDFYLKAY</sequence>
<dbReference type="Gene3D" id="3.30.50.10">
    <property type="entry name" value="Erythroid Transcription Factor GATA-1, subunit A"/>
    <property type="match status" value="1"/>
</dbReference>
<dbReference type="PROSITE" id="PS51843">
    <property type="entry name" value="NR_LBD"/>
    <property type="match status" value="1"/>
</dbReference>
<dbReference type="GO" id="GO:0003700">
    <property type="term" value="F:DNA-binding transcription factor activity"/>
    <property type="evidence" value="ECO:0007669"/>
    <property type="project" value="InterPro"/>
</dbReference>
<evidence type="ECO:0000313" key="13">
    <source>
        <dbReference type="Proteomes" id="UP001177023"/>
    </source>
</evidence>
<feature type="non-terminal residue" evidence="12">
    <location>
        <position position="1"/>
    </location>
</feature>
<evidence type="ECO:0000256" key="1">
    <source>
        <dbReference type="ARBA" id="ARBA00022723"/>
    </source>
</evidence>
<name>A0AA36FZ17_9BILA</name>
<evidence type="ECO:0000256" key="3">
    <source>
        <dbReference type="ARBA" id="ARBA00022833"/>
    </source>
</evidence>
<accession>A0AA36FZ17</accession>
<dbReference type="InterPro" id="IPR035500">
    <property type="entry name" value="NHR-like_dom_sf"/>
</dbReference>
<dbReference type="SUPFAM" id="SSF57716">
    <property type="entry name" value="Glucocorticoid receptor-like (DNA-binding domain)"/>
    <property type="match status" value="1"/>
</dbReference>
<organism evidence="12 13">
    <name type="scientific">Mesorhabditis spiculigera</name>
    <dbReference type="NCBI Taxonomy" id="96644"/>
    <lineage>
        <taxon>Eukaryota</taxon>
        <taxon>Metazoa</taxon>
        <taxon>Ecdysozoa</taxon>
        <taxon>Nematoda</taxon>
        <taxon>Chromadorea</taxon>
        <taxon>Rhabditida</taxon>
        <taxon>Rhabditina</taxon>
        <taxon>Rhabditomorpha</taxon>
        <taxon>Rhabditoidea</taxon>
        <taxon>Rhabditidae</taxon>
        <taxon>Mesorhabditinae</taxon>
        <taxon>Mesorhabditis</taxon>
    </lineage>
</organism>
<evidence type="ECO:0000256" key="8">
    <source>
        <dbReference type="ARBA" id="ARBA00023242"/>
    </source>
</evidence>